<protein>
    <submittedName>
        <fullName evidence="12">TonB family C-terminal domain protein</fullName>
    </submittedName>
</protein>
<keyword evidence="13" id="KW-1185">Reference proteome</keyword>
<dbReference type="STRING" id="84531.LA76x_5073"/>
<evidence type="ECO:0000256" key="6">
    <source>
        <dbReference type="ARBA" id="ARBA00022692"/>
    </source>
</evidence>
<comment type="similarity">
    <text evidence="2">Belongs to the TonB family.</text>
</comment>
<evidence type="ECO:0000256" key="8">
    <source>
        <dbReference type="ARBA" id="ARBA00022989"/>
    </source>
</evidence>
<evidence type="ECO:0000256" key="7">
    <source>
        <dbReference type="ARBA" id="ARBA00022927"/>
    </source>
</evidence>
<proteinExistence type="inferred from homology"/>
<dbReference type="Pfam" id="PF03544">
    <property type="entry name" value="TonB_C"/>
    <property type="match status" value="2"/>
</dbReference>
<dbReference type="GO" id="GO:0015031">
    <property type="term" value="P:protein transport"/>
    <property type="evidence" value="ECO:0007669"/>
    <property type="project" value="UniProtKB-KW"/>
</dbReference>
<dbReference type="RefSeq" id="WP_057919713.1">
    <property type="nucleotide sequence ID" value="NZ_CP011129.1"/>
</dbReference>
<comment type="subcellular location">
    <subcellularLocation>
        <location evidence="1">Cell inner membrane</location>
        <topology evidence="1">Single-pass membrane protein</topology>
        <orientation evidence="1">Periplasmic side</orientation>
    </subcellularLocation>
</comment>
<evidence type="ECO:0000256" key="3">
    <source>
        <dbReference type="ARBA" id="ARBA00022448"/>
    </source>
</evidence>
<keyword evidence="9" id="KW-0472">Membrane</keyword>
<dbReference type="PROSITE" id="PS52015">
    <property type="entry name" value="TONB_CTD"/>
    <property type="match status" value="2"/>
</dbReference>
<dbReference type="Gene3D" id="3.30.1150.10">
    <property type="match status" value="2"/>
</dbReference>
<sequence length="228" mass="24693">MKPAGWAALLGALVLFAADAAAQDMASYDATVDQASKLRHRPAYPREAIKACVSGTVVMIIDVAADGSFIEAVVEKSSRNAHLDRAALEAARHWKYYPASDEKGARVADRIRIPIDFEEHESCWTRLVPDTPARPEPSSMTDPRPHWPSVVAEKALSGEVVLLMLLDEEGSTHSARVETSSGDPAIDAAAKYAAMNWKYLPAMLNGKPVRSILRLPILYGQGTSAASR</sequence>
<dbReference type="EMBL" id="CP011129">
    <property type="protein sequence ID" value="ALN83175.1"/>
    <property type="molecule type" value="Genomic_DNA"/>
</dbReference>
<keyword evidence="5" id="KW-0997">Cell inner membrane</keyword>
<evidence type="ECO:0000256" key="4">
    <source>
        <dbReference type="ARBA" id="ARBA00022475"/>
    </source>
</evidence>
<evidence type="ECO:0000256" key="2">
    <source>
        <dbReference type="ARBA" id="ARBA00006555"/>
    </source>
</evidence>
<feature type="domain" description="TonB C-terminal" evidence="11">
    <location>
        <begin position="132"/>
        <end position="228"/>
    </location>
</feature>
<dbReference type="InterPro" id="IPR037682">
    <property type="entry name" value="TonB_C"/>
</dbReference>
<dbReference type="PANTHER" id="PTHR33446:SF2">
    <property type="entry name" value="PROTEIN TONB"/>
    <property type="match status" value="1"/>
</dbReference>
<evidence type="ECO:0000313" key="13">
    <source>
        <dbReference type="Proteomes" id="UP000060787"/>
    </source>
</evidence>
<feature type="domain" description="TonB C-terminal" evidence="11">
    <location>
        <begin position="29"/>
        <end position="126"/>
    </location>
</feature>
<feature type="signal peptide" evidence="10">
    <location>
        <begin position="1"/>
        <end position="22"/>
    </location>
</feature>
<organism evidence="12 13">
    <name type="scientific">Lysobacter antibioticus</name>
    <dbReference type="NCBI Taxonomy" id="84531"/>
    <lineage>
        <taxon>Bacteria</taxon>
        <taxon>Pseudomonadati</taxon>
        <taxon>Pseudomonadota</taxon>
        <taxon>Gammaproteobacteria</taxon>
        <taxon>Lysobacterales</taxon>
        <taxon>Lysobacteraceae</taxon>
        <taxon>Lysobacter</taxon>
    </lineage>
</organism>
<evidence type="ECO:0000259" key="11">
    <source>
        <dbReference type="PROSITE" id="PS52015"/>
    </source>
</evidence>
<evidence type="ECO:0000256" key="10">
    <source>
        <dbReference type="SAM" id="SignalP"/>
    </source>
</evidence>
<dbReference type="InterPro" id="IPR006260">
    <property type="entry name" value="TonB/TolA_C"/>
</dbReference>
<keyword evidence="3" id="KW-0813">Transport</keyword>
<accession>A0A0S2FI44</accession>
<dbReference type="InterPro" id="IPR051045">
    <property type="entry name" value="TonB-dependent_transducer"/>
</dbReference>
<gene>
    <name evidence="12" type="ORF">LA76x_5073</name>
</gene>
<dbReference type="NCBIfam" id="TIGR01352">
    <property type="entry name" value="tonB_Cterm"/>
    <property type="match status" value="2"/>
</dbReference>
<reference evidence="12 13" key="1">
    <citation type="journal article" date="2015" name="BMC Genomics">
        <title>Comparative genomics and metabolic profiling of the genus Lysobacter.</title>
        <authorList>
            <person name="de Bruijn I."/>
            <person name="Cheng X."/>
            <person name="de Jager V."/>
            <person name="Exposito R.G."/>
            <person name="Watrous J."/>
            <person name="Patel N."/>
            <person name="Postma J."/>
            <person name="Dorrestein P.C."/>
            <person name="Kobayashi D."/>
            <person name="Raaijmakers J.M."/>
        </authorList>
    </citation>
    <scope>NUCLEOTIDE SEQUENCE [LARGE SCALE GENOMIC DNA]</scope>
    <source>
        <strain evidence="12 13">76</strain>
    </source>
</reference>
<dbReference type="AlphaFoldDB" id="A0A0S2FI44"/>
<dbReference type="PANTHER" id="PTHR33446">
    <property type="entry name" value="PROTEIN TONB-RELATED"/>
    <property type="match status" value="1"/>
</dbReference>
<evidence type="ECO:0000256" key="5">
    <source>
        <dbReference type="ARBA" id="ARBA00022519"/>
    </source>
</evidence>
<keyword evidence="8" id="KW-1133">Transmembrane helix</keyword>
<evidence type="ECO:0000256" key="9">
    <source>
        <dbReference type="ARBA" id="ARBA00023136"/>
    </source>
</evidence>
<keyword evidence="7" id="KW-0653">Protein transport</keyword>
<dbReference type="SUPFAM" id="SSF74653">
    <property type="entry name" value="TolA/TonB C-terminal domain"/>
    <property type="match status" value="2"/>
</dbReference>
<dbReference type="Proteomes" id="UP000060787">
    <property type="component" value="Chromosome"/>
</dbReference>
<dbReference type="KEGG" id="lab:LA76x_5073"/>
<keyword evidence="6" id="KW-0812">Transmembrane</keyword>
<evidence type="ECO:0000313" key="12">
    <source>
        <dbReference type="EMBL" id="ALN83175.1"/>
    </source>
</evidence>
<dbReference type="PATRIC" id="fig|84531.8.peg.5082"/>
<evidence type="ECO:0000256" key="1">
    <source>
        <dbReference type="ARBA" id="ARBA00004383"/>
    </source>
</evidence>
<keyword evidence="4" id="KW-1003">Cell membrane</keyword>
<dbReference type="GO" id="GO:0031992">
    <property type="term" value="F:energy transducer activity"/>
    <property type="evidence" value="ECO:0007669"/>
    <property type="project" value="TreeGrafter"/>
</dbReference>
<name>A0A0S2FI44_LYSAN</name>
<dbReference type="GO" id="GO:0055085">
    <property type="term" value="P:transmembrane transport"/>
    <property type="evidence" value="ECO:0007669"/>
    <property type="project" value="InterPro"/>
</dbReference>
<dbReference type="GO" id="GO:0098797">
    <property type="term" value="C:plasma membrane protein complex"/>
    <property type="evidence" value="ECO:0007669"/>
    <property type="project" value="TreeGrafter"/>
</dbReference>
<keyword evidence="10" id="KW-0732">Signal</keyword>
<feature type="chain" id="PRO_5006597053" evidence="10">
    <location>
        <begin position="23"/>
        <end position="228"/>
    </location>
</feature>